<dbReference type="KEGG" id="tva:4770341"/>
<accession>A2E4R7</accession>
<evidence type="ECO:0000313" key="2">
    <source>
        <dbReference type="Proteomes" id="UP000001542"/>
    </source>
</evidence>
<reference evidence="1" key="2">
    <citation type="journal article" date="2007" name="Science">
        <title>Draft genome sequence of the sexually transmitted pathogen Trichomonas vaginalis.</title>
        <authorList>
            <person name="Carlton J.M."/>
            <person name="Hirt R.P."/>
            <person name="Silva J.C."/>
            <person name="Delcher A.L."/>
            <person name="Schatz M."/>
            <person name="Zhao Q."/>
            <person name="Wortman J.R."/>
            <person name="Bidwell S.L."/>
            <person name="Alsmark U.C.M."/>
            <person name="Besteiro S."/>
            <person name="Sicheritz-Ponten T."/>
            <person name="Noel C.J."/>
            <person name="Dacks J.B."/>
            <person name="Foster P.G."/>
            <person name="Simillion C."/>
            <person name="Van de Peer Y."/>
            <person name="Miranda-Saavedra D."/>
            <person name="Barton G.J."/>
            <person name="Westrop G.D."/>
            <person name="Mueller S."/>
            <person name="Dessi D."/>
            <person name="Fiori P.L."/>
            <person name="Ren Q."/>
            <person name="Paulsen I."/>
            <person name="Zhang H."/>
            <person name="Bastida-Corcuera F.D."/>
            <person name="Simoes-Barbosa A."/>
            <person name="Brown M.T."/>
            <person name="Hayes R.D."/>
            <person name="Mukherjee M."/>
            <person name="Okumura C.Y."/>
            <person name="Schneider R."/>
            <person name="Smith A.J."/>
            <person name="Vanacova S."/>
            <person name="Villalvazo M."/>
            <person name="Haas B.J."/>
            <person name="Pertea M."/>
            <person name="Feldblyum T.V."/>
            <person name="Utterback T.R."/>
            <person name="Shu C.L."/>
            <person name="Osoegawa K."/>
            <person name="de Jong P.J."/>
            <person name="Hrdy I."/>
            <person name="Horvathova L."/>
            <person name="Zubacova Z."/>
            <person name="Dolezal P."/>
            <person name="Malik S.B."/>
            <person name="Logsdon J.M. Jr."/>
            <person name="Henze K."/>
            <person name="Gupta A."/>
            <person name="Wang C.C."/>
            <person name="Dunne R.L."/>
            <person name="Upcroft J.A."/>
            <person name="Upcroft P."/>
            <person name="White O."/>
            <person name="Salzberg S.L."/>
            <person name="Tang P."/>
            <person name="Chiu C.-H."/>
            <person name="Lee Y.-S."/>
            <person name="Embley T.M."/>
            <person name="Coombs G.H."/>
            <person name="Mottram J.C."/>
            <person name="Tachezy J."/>
            <person name="Fraser-Liggett C.M."/>
            <person name="Johnson P.J."/>
        </authorList>
    </citation>
    <scope>NUCLEOTIDE SEQUENCE [LARGE SCALE GENOMIC DNA]</scope>
    <source>
        <strain evidence="1">G3</strain>
    </source>
</reference>
<dbReference type="RefSeq" id="XP_001324600.1">
    <property type="nucleotide sequence ID" value="XM_001324565.1"/>
</dbReference>
<dbReference type="AlphaFoldDB" id="A2E4R7"/>
<organism evidence="1 2">
    <name type="scientific">Trichomonas vaginalis (strain ATCC PRA-98 / G3)</name>
    <dbReference type="NCBI Taxonomy" id="412133"/>
    <lineage>
        <taxon>Eukaryota</taxon>
        <taxon>Metamonada</taxon>
        <taxon>Parabasalia</taxon>
        <taxon>Trichomonadida</taxon>
        <taxon>Trichomonadidae</taxon>
        <taxon>Trichomonas</taxon>
    </lineage>
</organism>
<evidence type="ECO:0008006" key="3">
    <source>
        <dbReference type="Google" id="ProtNLM"/>
    </source>
</evidence>
<dbReference type="EMBL" id="DS113303">
    <property type="protein sequence ID" value="EAY12377.1"/>
    <property type="molecule type" value="Genomic_DNA"/>
</dbReference>
<reference evidence="1" key="1">
    <citation type="submission" date="2006-10" db="EMBL/GenBank/DDBJ databases">
        <authorList>
            <person name="Amadeo P."/>
            <person name="Zhao Q."/>
            <person name="Wortman J."/>
            <person name="Fraser-Liggett C."/>
            <person name="Carlton J."/>
        </authorList>
    </citation>
    <scope>NUCLEOTIDE SEQUENCE</scope>
    <source>
        <strain evidence="1">G3</strain>
    </source>
</reference>
<proteinExistence type="predicted"/>
<gene>
    <name evidence="1" type="ORF">TVAG_246110</name>
</gene>
<evidence type="ECO:0000313" key="1">
    <source>
        <dbReference type="EMBL" id="EAY12377.1"/>
    </source>
</evidence>
<dbReference type="InParanoid" id="A2E4R7"/>
<keyword evidence="2" id="KW-1185">Reference proteome</keyword>
<dbReference type="VEuPathDB" id="TrichDB:TVAG_246110"/>
<name>A2E4R7_TRIV3</name>
<sequence>MQTKFSALIPELLSNNPQAQNQKAKDAYFWHSFFLLKPEFAVMQNALYSNYSLDAVRDLISRCIDTIADQANDKVAKMKKLNASYLLVQIFESLWPRLRTGTFGVDAINVLCGLQQADRFFDYLFKTILSQRDSESVIVLLSVLVATCDIETNALTDFFIAKVDQIVNFSMQASDLHILFFSLLLQLERPNGPFADRFRQLNPKVLTIFNSLVANLLARCTQLYVCCTHVQTSFFKKVSRPAAAKLGLFIPSDYELPAHFQIFEPFVDAAALTFLELSYLKLDSVCISAAISLFTHIETAPATPHSGDRLHLLLIAFAFLFDNYPESAKLSFDFTQFHSCFNALVTPCVERSIGAMVLECLCFLLNLPNINDRILSIIGRTIYTIMFIFGQIRDFGSANWKNLFTTIFSVMWKYNKEEFNTYMLILVSMVSAYRMALFKRDDGYIELLRALSHNPDVLNCKTKPNDEFQRPDELIAQCKTHAEALANFVREKITPEMTDEQINHEIGQMKNLQIISNETFKMPEKLTEHPKFSQFLRVYERNHCENVQALLQYAIAHP</sequence>
<dbReference type="VEuPathDB" id="TrichDB:TVAGG3_0862730"/>
<dbReference type="OrthoDB" id="10444676at2759"/>
<protein>
    <recommendedName>
        <fullName evidence="3">Armadillo-like helical domain-containing protein</fullName>
    </recommendedName>
</protein>
<dbReference type="Proteomes" id="UP000001542">
    <property type="component" value="Unassembled WGS sequence"/>
</dbReference>